<keyword evidence="6 13" id="KW-0227">DNA damage</keyword>
<evidence type="ECO:0000256" key="2">
    <source>
        <dbReference type="ARBA" id="ARBA00022490"/>
    </source>
</evidence>
<keyword evidence="10 13" id="KW-0233">DNA recombination</keyword>
<comment type="cofactor">
    <cofactor evidence="13">
        <name>Mg(2+)</name>
        <dbReference type="ChEBI" id="CHEBI:18420"/>
    </cofactor>
    <text evidence="13">Binds 2 Mg(2+) ion per subunit.</text>
</comment>
<dbReference type="EC" id="3.1.21.10" evidence="13 14"/>
<sequence>MDTGGGVGDRTARREPTALRVIGVDPGLTRCGIAVVDVTARRTATLVDVTVVGTPADHTLDARLLEIDSAITRMLQLHQPDHLAVERVFAQNNTPTVVGTAQASGVVIAAAARAGIPVALHTPSEVKAAVTGNGNAGKEQVTSMVTRILRLDAPPRPADAADAIALAITHAWRGGLMGRGLETASLTSPARPSRFPTTPGASRGQGGGMTAAQKAWLAAEKKAAGGRRPGGRGGA</sequence>
<dbReference type="GO" id="GO:0008821">
    <property type="term" value="F:crossover junction DNA endonuclease activity"/>
    <property type="evidence" value="ECO:0007669"/>
    <property type="project" value="UniProtKB-UniRule"/>
</dbReference>
<dbReference type="InterPro" id="IPR002176">
    <property type="entry name" value="X-over_junc_endoDNase_RuvC"/>
</dbReference>
<evidence type="ECO:0000256" key="8">
    <source>
        <dbReference type="ARBA" id="ARBA00022842"/>
    </source>
</evidence>
<keyword evidence="8 13" id="KW-0460">Magnesium</keyword>
<evidence type="ECO:0000256" key="13">
    <source>
        <dbReference type="HAMAP-Rule" id="MF_00034"/>
    </source>
</evidence>
<keyword evidence="5 13" id="KW-0255">Endonuclease</keyword>
<comment type="subunit">
    <text evidence="13">Homodimer which binds Holliday junction (HJ) DNA. The HJ becomes 2-fold symmetrical on binding to RuvC with unstacked arms; it has a different conformation from HJ DNA in complex with RuvA. In the full resolvosome a probable DNA-RuvA(4)-RuvB(12)-RuvC(2) complex forms which resolves the HJ.</text>
</comment>
<feature type="binding site" evidence="13">
    <location>
        <position position="25"/>
    </location>
    <ligand>
        <name>Mg(2+)</name>
        <dbReference type="ChEBI" id="CHEBI:18420"/>
        <label>1</label>
    </ligand>
</feature>
<dbReference type="GO" id="GO:0005737">
    <property type="term" value="C:cytoplasm"/>
    <property type="evidence" value="ECO:0007669"/>
    <property type="project" value="UniProtKB-SubCell"/>
</dbReference>
<evidence type="ECO:0000256" key="10">
    <source>
        <dbReference type="ARBA" id="ARBA00023172"/>
    </source>
</evidence>
<dbReference type="CDD" id="cd16962">
    <property type="entry name" value="RuvC"/>
    <property type="match status" value="1"/>
</dbReference>
<keyword evidence="9 13" id="KW-0238">DNA-binding</keyword>
<keyword evidence="7 13" id="KW-0378">Hydrolase</keyword>
<keyword evidence="2 13" id="KW-0963">Cytoplasm</keyword>
<evidence type="ECO:0000256" key="7">
    <source>
        <dbReference type="ARBA" id="ARBA00022801"/>
    </source>
</evidence>
<comment type="function">
    <text evidence="13">The RuvA-RuvB-RuvC complex processes Holliday junction (HJ) DNA during genetic recombination and DNA repair. Endonuclease that resolves HJ intermediates. Cleaves cruciform DNA by making single-stranded nicks across the HJ at symmetrical positions within the homologous arms, yielding a 5'-phosphate and a 3'-hydroxyl group; requires a central core of homology in the junction. The consensus cleavage sequence is 5'-(A/T)TT(C/G)-3'. Cleavage occurs on the 3'-side of the TT dinucleotide at the point of strand exchange. HJ branch migration catalyzed by RuvA-RuvB allows RuvC to scan DNA until it finds its consensus sequence, where it cleaves and resolves the cruciform DNA.</text>
</comment>
<evidence type="ECO:0000256" key="12">
    <source>
        <dbReference type="ARBA" id="ARBA00029354"/>
    </source>
</evidence>
<dbReference type="RefSeq" id="WP_245760644.1">
    <property type="nucleotide sequence ID" value="NZ_FPCG01000004.1"/>
</dbReference>
<comment type="similarity">
    <text evidence="1 13">Belongs to the RuvC family.</text>
</comment>
<dbReference type="AlphaFoldDB" id="A0A1I7MKD4"/>
<evidence type="ECO:0000313" key="16">
    <source>
        <dbReference type="EMBL" id="SFV22394.1"/>
    </source>
</evidence>
<dbReference type="EMBL" id="FPCG01000004">
    <property type="protein sequence ID" value="SFV22394.1"/>
    <property type="molecule type" value="Genomic_DNA"/>
</dbReference>
<dbReference type="GO" id="GO:0000287">
    <property type="term" value="F:magnesium ion binding"/>
    <property type="evidence" value="ECO:0007669"/>
    <property type="project" value="UniProtKB-UniRule"/>
</dbReference>
<evidence type="ECO:0000256" key="1">
    <source>
        <dbReference type="ARBA" id="ARBA00009518"/>
    </source>
</evidence>
<evidence type="ECO:0000256" key="5">
    <source>
        <dbReference type="ARBA" id="ARBA00022759"/>
    </source>
</evidence>
<proteinExistence type="inferred from homology"/>
<dbReference type="Gene3D" id="3.30.420.10">
    <property type="entry name" value="Ribonuclease H-like superfamily/Ribonuclease H"/>
    <property type="match status" value="1"/>
</dbReference>
<evidence type="ECO:0000256" key="6">
    <source>
        <dbReference type="ARBA" id="ARBA00022763"/>
    </source>
</evidence>
<dbReference type="InterPro" id="IPR036397">
    <property type="entry name" value="RNaseH_sf"/>
</dbReference>
<keyword evidence="17" id="KW-1185">Reference proteome</keyword>
<dbReference type="InterPro" id="IPR012337">
    <property type="entry name" value="RNaseH-like_sf"/>
</dbReference>
<name>A0A1I7MKD4_9MICC</name>
<evidence type="ECO:0000256" key="15">
    <source>
        <dbReference type="SAM" id="MobiDB-lite"/>
    </source>
</evidence>
<dbReference type="Pfam" id="PF02075">
    <property type="entry name" value="RuvC"/>
    <property type="match status" value="1"/>
</dbReference>
<dbReference type="GO" id="GO:0003677">
    <property type="term" value="F:DNA binding"/>
    <property type="evidence" value="ECO:0007669"/>
    <property type="project" value="UniProtKB-KW"/>
</dbReference>
<dbReference type="NCBIfam" id="TIGR00228">
    <property type="entry name" value="ruvC"/>
    <property type="match status" value="1"/>
</dbReference>
<dbReference type="PANTHER" id="PTHR30194">
    <property type="entry name" value="CROSSOVER JUNCTION ENDODEOXYRIBONUCLEASE RUVC"/>
    <property type="match status" value="1"/>
</dbReference>
<keyword evidence="4 13" id="KW-0479">Metal-binding</keyword>
<feature type="compositionally biased region" description="Polar residues" evidence="15">
    <location>
        <begin position="184"/>
        <end position="200"/>
    </location>
</feature>
<evidence type="ECO:0000256" key="4">
    <source>
        <dbReference type="ARBA" id="ARBA00022723"/>
    </source>
</evidence>
<dbReference type="FunFam" id="3.30.420.10:FF:000002">
    <property type="entry name" value="Crossover junction endodeoxyribonuclease RuvC"/>
    <property type="match status" value="1"/>
</dbReference>
<keyword evidence="3 13" id="KW-0540">Nuclease</keyword>
<evidence type="ECO:0000256" key="14">
    <source>
        <dbReference type="NCBIfam" id="TIGR00228"/>
    </source>
</evidence>
<feature type="region of interest" description="Disordered" evidence="15">
    <location>
        <begin position="183"/>
        <end position="235"/>
    </location>
</feature>
<feature type="active site" evidence="13">
    <location>
        <position position="25"/>
    </location>
</feature>
<comment type="subcellular location">
    <subcellularLocation>
        <location evidence="13">Cytoplasm</location>
    </subcellularLocation>
</comment>
<feature type="binding site" evidence="13">
    <location>
        <position position="159"/>
    </location>
    <ligand>
        <name>Mg(2+)</name>
        <dbReference type="ChEBI" id="CHEBI:18420"/>
        <label>1</label>
    </ligand>
</feature>
<gene>
    <name evidence="13" type="primary">ruvC</name>
    <name evidence="16" type="ORF">SAMN04487966_104102</name>
</gene>
<keyword evidence="11 13" id="KW-0234">DNA repair</keyword>
<evidence type="ECO:0000256" key="11">
    <source>
        <dbReference type="ARBA" id="ARBA00023204"/>
    </source>
</evidence>
<evidence type="ECO:0000313" key="17">
    <source>
        <dbReference type="Proteomes" id="UP000198881"/>
    </source>
</evidence>
<feature type="active site" evidence="13">
    <location>
        <position position="86"/>
    </location>
</feature>
<dbReference type="PROSITE" id="PS01321">
    <property type="entry name" value="RUVC"/>
    <property type="match status" value="1"/>
</dbReference>
<dbReference type="HAMAP" id="MF_00034">
    <property type="entry name" value="RuvC"/>
    <property type="match status" value="1"/>
</dbReference>
<reference evidence="16 17" key="1">
    <citation type="submission" date="2016-10" db="EMBL/GenBank/DDBJ databases">
        <authorList>
            <person name="de Groot N.N."/>
        </authorList>
    </citation>
    <scope>NUCLEOTIDE SEQUENCE [LARGE SCALE GENOMIC DNA]</scope>
    <source>
        <strain evidence="16 17">CGMCC 1.7054</strain>
    </source>
</reference>
<dbReference type="InterPro" id="IPR020563">
    <property type="entry name" value="X-over_junc_endoDNase_Mg_BS"/>
</dbReference>
<dbReference type="SUPFAM" id="SSF53098">
    <property type="entry name" value="Ribonuclease H-like"/>
    <property type="match status" value="1"/>
</dbReference>
<comment type="catalytic activity">
    <reaction evidence="12 13">
        <text>Endonucleolytic cleavage at a junction such as a reciprocal single-stranded crossover between two homologous DNA duplexes (Holliday junction).</text>
        <dbReference type="EC" id="3.1.21.10"/>
    </reaction>
</comment>
<dbReference type="Proteomes" id="UP000198881">
    <property type="component" value="Unassembled WGS sequence"/>
</dbReference>
<dbReference type="GO" id="GO:0048476">
    <property type="term" value="C:Holliday junction resolvase complex"/>
    <property type="evidence" value="ECO:0007669"/>
    <property type="project" value="UniProtKB-UniRule"/>
</dbReference>
<dbReference type="PANTHER" id="PTHR30194:SF3">
    <property type="entry name" value="CROSSOVER JUNCTION ENDODEOXYRIBONUCLEASE RUVC"/>
    <property type="match status" value="1"/>
</dbReference>
<dbReference type="GO" id="GO:0006310">
    <property type="term" value="P:DNA recombination"/>
    <property type="evidence" value="ECO:0007669"/>
    <property type="project" value="UniProtKB-UniRule"/>
</dbReference>
<evidence type="ECO:0000256" key="3">
    <source>
        <dbReference type="ARBA" id="ARBA00022722"/>
    </source>
</evidence>
<dbReference type="GO" id="GO:0006281">
    <property type="term" value="P:DNA repair"/>
    <property type="evidence" value="ECO:0007669"/>
    <property type="project" value="UniProtKB-UniRule"/>
</dbReference>
<dbReference type="STRING" id="574650.SAMN04487966_104102"/>
<protein>
    <recommendedName>
        <fullName evidence="13 14">Crossover junction endodeoxyribonuclease RuvC</fullName>
        <ecNumber evidence="13 14">3.1.21.10</ecNumber>
    </recommendedName>
    <alternativeName>
        <fullName evidence="13">Holliday junction nuclease RuvC</fullName>
    </alternativeName>
    <alternativeName>
        <fullName evidence="13">Holliday junction resolvase RuvC</fullName>
    </alternativeName>
</protein>
<feature type="active site" evidence="13">
    <location>
        <position position="159"/>
    </location>
</feature>
<organism evidence="16 17">
    <name type="scientific">Micrococcus terreus</name>
    <dbReference type="NCBI Taxonomy" id="574650"/>
    <lineage>
        <taxon>Bacteria</taxon>
        <taxon>Bacillati</taxon>
        <taxon>Actinomycetota</taxon>
        <taxon>Actinomycetes</taxon>
        <taxon>Micrococcales</taxon>
        <taxon>Micrococcaceae</taxon>
        <taxon>Micrococcus</taxon>
    </lineage>
</organism>
<feature type="binding site" evidence="13">
    <location>
        <position position="86"/>
    </location>
    <ligand>
        <name>Mg(2+)</name>
        <dbReference type="ChEBI" id="CHEBI:18420"/>
        <label>2</label>
    </ligand>
</feature>
<dbReference type="PRINTS" id="PR00696">
    <property type="entry name" value="RSOLVASERUVC"/>
</dbReference>
<evidence type="ECO:0000256" key="9">
    <source>
        <dbReference type="ARBA" id="ARBA00023125"/>
    </source>
</evidence>
<accession>A0A1I7MKD4</accession>